<reference evidence="2 3" key="1">
    <citation type="submission" date="2019-08" db="EMBL/GenBank/DDBJ databases">
        <title>Complete genome sequence of Arcobacter acticola.</title>
        <authorList>
            <person name="Miller W."/>
        </authorList>
    </citation>
    <scope>NUCLEOTIDE SEQUENCE [LARGE SCALE GENOMIC DNA]</scope>
    <source>
        <strain evidence="2 3">KCTC 52212</strain>
    </source>
</reference>
<dbReference type="PROSITE" id="PS50943">
    <property type="entry name" value="HTH_CROC1"/>
    <property type="match status" value="1"/>
</dbReference>
<dbReference type="RefSeq" id="WP_172127479.1">
    <property type="nucleotide sequence ID" value="NZ_CP042652.1"/>
</dbReference>
<name>A0A6M8EHI4_9BACT</name>
<dbReference type="Proteomes" id="UP000503483">
    <property type="component" value="Chromosome"/>
</dbReference>
<organism evidence="2 3">
    <name type="scientific">Arcobacter acticola</name>
    <dbReference type="NCBI Taxonomy" id="1849015"/>
    <lineage>
        <taxon>Bacteria</taxon>
        <taxon>Pseudomonadati</taxon>
        <taxon>Campylobacterota</taxon>
        <taxon>Epsilonproteobacteria</taxon>
        <taxon>Campylobacterales</taxon>
        <taxon>Arcobacteraceae</taxon>
        <taxon>Arcobacter</taxon>
    </lineage>
</organism>
<evidence type="ECO:0000313" key="3">
    <source>
        <dbReference type="Proteomes" id="UP000503483"/>
    </source>
</evidence>
<sequence length="84" mass="9912">MKIVDFENGCLEEFYKRVSKNVIRIRKQKKISQLKLANAIGHQNATFIGKAELLSENKHFNLEHLYKISIVLDVNIEEFFQNEF</sequence>
<dbReference type="InterPro" id="IPR010982">
    <property type="entry name" value="Lambda_DNA-bd_dom_sf"/>
</dbReference>
<dbReference type="SUPFAM" id="SSF47413">
    <property type="entry name" value="lambda repressor-like DNA-binding domains"/>
    <property type="match status" value="1"/>
</dbReference>
<accession>A0A6M8EHI4</accession>
<dbReference type="EMBL" id="CP042652">
    <property type="protein sequence ID" value="QKE29602.1"/>
    <property type="molecule type" value="Genomic_DNA"/>
</dbReference>
<dbReference type="KEGG" id="paco:AACT_2513"/>
<evidence type="ECO:0000313" key="2">
    <source>
        <dbReference type="EMBL" id="QKE29602.1"/>
    </source>
</evidence>
<feature type="domain" description="HTH cro/C1-type" evidence="1">
    <location>
        <begin position="22"/>
        <end position="79"/>
    </location>
</feature>
<evidence type="ECO:0000259" key="1">
    <source>
        <dbReference type="PROSITE" id="PS50943"/>
    </source>
</evidence>
<proteinExistence type="predicted"/>
<dbReference type="AlphaFoldDB" id="A0A6M8EHI4"/>
<keyword evidence="3" id="KW-1185">Reference proteome</keyword>
<dbReference type="CDD" id="cd00093">
    <property type="entry name" value="HTH_XRE"/>
    <property type="match status" value="1"/>
</dbReference>
<dbReference type="InterPro" id="IPR001387">
    <property type="entry name" value="Cro/C1-type_HTH"/>
</dbReference>
<gene>
    <name evidence="2" type="ORF">AACT_2513</name>
</gene>
<protein>
    <submittedName>
        <fullName evidence="2">Transcriptional regulator, XRE family</fullName>
    </submittedName>
</protein>
<dbReference type="Gene3D" id="1.10.260.40">
    <property type="entry name" value="lambda repressor-like DNA-binding domains"/>
    <property type="match status" value="1"/>
</dbReference>
<dbReference type="GO" id="GO:0003677">
    <property type="term" value="F:DNA binding"/>
    <property type="evidence" value="ECO:0007669"/>
    <property type="project" value="InterPro"/>
</dbReference>